<name>A0AAV8ZEV9_9CUCU</name>
<keyword evidence="2" id="KW-1185">Reference proteome</keyword>
<evidence type="ECO:0000313" key="2">
    <source>
        <dbReference type="Proteomes" id="UP001162162"/>
    </source>
</evidence>
<dbReference type="Proteomes" id="UP001162162">
    <property type="component" value="Unassembled WGS sequence"/>
</dbReference>
<sequence length="136" mass="15661">MRRCSSVGESPKFCTPKPKPNHLTVRSALFCCCHINIIFLLDILKLFHSCLNLLTPCTKYQFPKDVPTGPRRSPEGVDLPHRQRQTHCPFYQQMLLITGHRVTSLTRDGIRTEIILQDSKNNYDRNIINPTKDNIS</sequence>
<dbReference type="EMBL" id="JAPWTK010000003">
    <property type="protein sequence ID" value="KAJ8962204.1"/>
    <property type="molecule type" value="Genomic_DNA"/>
</dbReference>
<organism evidence="1 2">
    <name type="scientific">Aromia moschata</name>
    <dbReference type="NCBI Taxonomy" id="1265417"/>
    <lineage>
        <taxon>Eukaryota</taxon>
        <taxon>Metazoa</taxon>
        <taxon>Ecdysozoa</taxon>
        <taxon>Arthropoda</taxon>
        <taxon>Hexapoda</taxon>
        <taxon>Insecta</taxon>
        <taxon>Pterygota</taxon>
        <taxon>Neoptera</taxon>
        <taxon>Endopterygota</taxon>
        <taxon>Coleoptera</taxon>
        <taxon>Polyphaga</taxon>
        <taxon>Cucujiformia</taxon>
        <taxon>Chrysomeloidea</taxon>
        <taxon>Cerambycidae</taxon>
        <taxon>Cerambycinae</taxon>
        <taxon>Callichromatini</taxon>
        <taxon>Aromia</taxon>
    </lineage>
</organism>
<reference evidence="1" key="1">
    <citation type="journal article" date="2023" name="Insect Mol. Biol.">
        <title>Genome sequencing provides insights into the evolution of gene families encoding plant cell wall-degrading enzymes in longhorned beetles.</title>
        <authorList>
            <person name="Shin N.R."/>
            <person name="Okamura Y."/>
            <person name="Kirsch R."/>
            <person name="Pauchet Y."/>
        </authorList>
    </citation>
    <scope>NUCLEOTIDE SEQUENCE</scope>
    <source>
        <strain evidence="1">AMC_N1</strain>
    </source>
</reference>
<dbReference type="AlphaFoldDB" id="A0AAV8ZEV9"/>
<protein>
    <submittedName>
        <fullName evidence="1">Uncharacterized protein</fullName>
    </submittedName>
</protein>
<proteinExistence type="predicted"/>
<accession>A0AAV8ZEV9</accession>
<gene>
    <name evidence="1" type="ORF">NQ318_018173</name>
</gene>
<comment type="caution">
    <text evidence="1">The sequence shown here is derived from an EMBL/GenBank/DDBJ whole genome shotgun (WGS) entry which is preliminary data.</text>
</comment>
<evidence type="ECO:0000313" key="1">
    <source>
        <dbReference type="EMBL" id="KAJ8962204.1"/>
    </source>
</evidence>